<evidence type="ECO:0000259" key="5">
    <source>
        <dbReference type="PROSITE" id="PS50865"/>
    </source>
</evidence>
<evidence type="ECO:0000313" key="7">
    <source>
        <dbReference type="Proteomes" id="UP001221757"/>
    </source>
</evidence>
<dbReference type="Gene3D" id="6.10.140.2220">
    <property type="match status" value="1"/>
</dbReference>
<evidence type="ECO:0000256" key="4">
    <source>
        <dbReference type="PROSITE-ProRule" id="PRU00134"/>
    </source>
</evidence>
<protein>
    <recommendedName>
        <fullName evidence="5">MYND-type domain-containing protein</fullName>
    </recommendedName>
</protein>
<evidence type="ECO:0000256" key="2">
    <source>
        <dbReference type="ARBA" id="ARBA00022771"/>
    </source>
</evidence>
<comment type="caution">
    <text evidence="6">The sequence shown here is derived from an EMBL/GenBank/DDBJ whole genome shotgun (WGS) entry which is preliminary data.</text>
</comment>
<dbReference type="PROSITE" id="PS50865">
    <property type="entry name" value="ZF_MYND_2"/>
    <property type="match status" value="1"/>
</dbReference>
<reference evidence="6" key="1">
    <citation type="submission" date="2023-03" db="EMBL/GenBank/DDBJ databases">
        <title>Massive genome expansion in bonnet fungi (Mycena s.s.) driven by repeated elements and novel gene families across ecological guilds.</title>
        <authorList>
            <consortium name="Lawrence Berkeley National Laboratory"/>
            <person name="Harder C.B."/>
            <person name="Miyauchi S."/>
            <person name="Viragh M."/>
            <person name="Kuo A."/>
            <person name="Thoen E."/>
            <person name="Andreopoulos B."/>
            <person name="Lu D."/>
            <person name="Skrede I."/>
            <person name="Drula E."/>
            <person name="Henrissat B."/>
            <person name="Morin E."/>
            <person name="Kohler A."/>
            <person name="Barry K."/>
            <person name="LaButti K."/>
            <person name="Morin E."/>
            <person name="Salamov A."/>
            <person name="Lipzen A."/>
            <person name="Mereny Z."/>
            <person name="Hegedus B."/>
            <person name="Baldrian P."/>
            <person name="Stursova M."/>
            <person name="Weitz H."/>
            <person name="Taylor A."/>
            <person name="Grigoriev I.V."/>
            <person name="Nagy L.G."/>
            <person name="Martin F."/>
            <person name="Kauserud H."/>
        </authorList>
    </citation>
    <scope>NUCLEOTIDE SEQUENCE</scope>
    <source>
        <strain evidence="6">CBHHK067</strain>
    </source>
</reference>
<sequence>MDDPNNLNAANSISMMLPQDAAIDFLKNVELKVRCPRFWGILETRPYMRLLGTLVRAYVNAKRWDEAVATNIEILRICLNDNMGQRAWMGALLLHAGRPADALYFTQRWLEHDETPLGSGIDFGPPRLAPLTAAQLQQMIHSAALAAFTLDGDSELARQYLHIAAKVPMVFIKVLGLFKERVDVDTHATRGVNGAEDAPDHLWLAQDLWMQEAAWNWVNNDPVVKEHVLRECADPTCKKKEECVGQWSKCAGCKQQWYCSRPCQKAHWPDHKVACKRGQEAQQLARLMWQNGQ</sequence>
<evidence type="ECO:0000256" key="1">
    <source>
        <dbReference type="ARBA" id="ARBA00022723"/>
    </source>
</evidence>
<dbReference type="GO" id="GO:0008270">
    <property type="term" value="F:zinc ion binding"/>
    <property type="evidence" value="ECO:0007669"/>
    <property type="project" value="UniProtKB-KW"/>
</dbReference>
<feature type="domain" description="MYND-type" evidence="5">
    <location>
        <begin position="234"/>
        <end position="275"/>
    </location>
</feature>
<evidence type="ECO:0000313" key="6">
    <source>
        <dbReference type="EMBL" id="KAJ7702198.1"/>
    </source>
</evidence>
<keyword evidence="1" id="KW-0479">Metal-binding</keyword>
<proteinExistence type="predicted"/>
<name>A0AAD7GMX4_MYCRO</name>
<evidence type="ECO:0000256" key="3">
    <source>
        <dbReference type="ARBA" id="ARBA00022833"/>
    </source>
</evidence>
<dbReference type="EMBL" id="JARKIE010000015">
    <property type="protein sequence ID" value="KAJ7702198.1"/>
    <property type="molecule type" value="Genomic_DNA"/>
</dbReference>
<gene>
    <name evidence="6" type="ORF">B0H17DRAFT_1327178</name>
</gene>
<accession>A0AAD7GMX4</accession>
<dbReference type="Pfam" id="PF01753">
    <property type="entry name" value="zf-MYND"/>
    <property type="match status" value="1"/>
</dbReference>
<dbReference type="InterPro" id="IPR002893">
    <property type="entry name" value="Znf_MYND"/>
</dbReference>
<keyword evidence="3" id="KW-0862">Zinc</keyword>
<keyword evidence="7" id="KW-1185">Reference proteome</keyword>
<dbReference type="SUPFAM" id="SSF144232">
    <property type="entry name" value="HIT/MYND zinc finger-like"/>
    <property type="match status" value="1"/>
</dbReference>
<dbReference type="Proteomes" id="UP001221757">
    <property type="component" value="Unassembled WGS sequence"/>
</dbReference>
<organism evidence="6 7">
    <name type="scientific">Mycena rosella</name>
    <name type="common">Pink bonnet</name>
    <name type="synonym">Agaricus rosellus</name>
    <dbReference type="NCBI Taxonomy" id="1033263"/>
    <lineage>
        <taxon>Eukaryota</taxon>
        <taxon>Fungi</taxon>
        <taxon>Dikarya</taxon>
        <taxon>Basidiomycota</taxon>
        <taxon>Agaricomycotina</taxon>
        <taxon>Agaricomycetes</taxon>
        <taxon>Agaricomycetidae</taxon>
        <taxon>Agaricales</taxon>
        <taxon>Marasmiineae</taxon>
        <taxon>Mycenaceae</taxon>
        <taxon>Mycena</taxon>
    </lineage>
</organism>
<dbReference type="AlphaFoldDB" id="A0AAD7GMX4"/>
<keyword evidence="2 4" id="KW-0863">Zinc-finger</keyword>